<dbReference type="SUPFAM" id="SSF53597">
    <property type="entry name" value="Dihydrofolate reductase-like"/>
    <property type="match status" value="1"/>
</dbReference>
<comment type="pathway">
    <text evidence="1 8">Cofactor biosynthesis; tetrahydrofolate biosynthesis; 5,6,7,8-tetrahydrofolate from 7,8-dihydrofolate: step 1/1.</text>
</comment>
<evidence type="ECO:0000256" key="1">
    <source>
        <dbReference type="ARBA" id="ARBA00004903"/>
    </source>
</evidence>
<dbReference type="EC" id="1.5.1.3" evidence="3 8"/>
<dbReference type="Pfam" id="PF00186">
    <property type="entry name" value="DHFR_1"/>
    <property type="match status" value="1"/>
</dbReference>
<dbReference type="Proteomes" id="UP000027186">
    <property type="component" value="Chromosome"/>
</dbReference>
<dbReference type="PANTHER" id="PTHR48069:SF3">
    <property type="entry name" value="DIHYDROFOLATE REDUCTASE"/>
    <property type="match status" value="1"/>
</dbReference>
<dbReference type="GO" id="GO:0006730">
    <property type="term" value="P:one-carbon metabolic process"/>
    <property type="evidence" value="ECO:0007669"/>
    <property type="project" value="UniProtKB-KW"/>
</dbReference>
<dbReference type="GO" id="GO:0046452">
    <property type="term" value="P:dihydrofolate metabolic process"/>
    <property type="evidence" value="ECO:0007669"/>
    <property type="project" value="TreeGrafter"/>
</dbReference>
<reference evidence="11 12" key="1">
    <citation type="journal article" date="2014" name="Genome Announc.">
        <title>Complete Genome Sequence of the Model Rhizosphere Strain Azospirillum brasilense Az39, Successfully Applied in Agriculture.</title>
        <authorList>
            <person name="Rivera D."/>
            <person name="Revale S."/>
            <person name="Molina R."/>
            <person name="Gualpa J."/>
            <person name="Puente M."/>
            <person name="Maroniche G."/>
            <person name="Paris G."/>
            <person name="Baker D."/>
            <person name="Clavijo B."/>
            <person name="McLay K."/>
            <person name="Spaepen S."/>
            <person name="Perticari A."/>
            <person name="Vazquez M."/>
            <person name="Wisniewski-Dye F."/>
            <person name="Watkins C."/>
            <person name="Martinez-Abarca F."/>
            <person name="Vanderleyden J."/>
            <person name="Cassan F."/>
        </authorList>
    </citation>
    <scope>NUCLEOTIDE SEQUENCE [LARGE SCALE GENOMIC DNA]</scope>
    <source>
        <strain evidence="11 12">Az39</strain>
    </source>
</reference>
<dbReference type="PANTHER" id="PTHR48069">
    <property type="entry name" value="DIHYDROFOLATE REDUCTASE"/>
    <property type="match status" value="1"/>
</dbReference>
<dbReference type="PRINTS" id="PR00070">
    <property type="entry name" value="DHFR"/>
</dbReference>
<dbReference type="PROSITE" id="PS51330">
    <property type="entry name" value="DHFR_2"/>
    <property type="match status" value="1"/>
</dbReference>
<name>A0A060DFR7_9PROT</name>
<protein>
    <recommendedName>
        <fullName evidence="3 8">Dihydrofolate reductase</fullName>
        <ecNumber evidence="3 8">1.5.1.3</ecNumber>
    </recommendedName>
</protein>
<comment type="catalytic activity">
    <reaction evidence="8">
        <text>(6S)-5,6,7,8-tetrahydrofolate + NADP(+) = 7,8-dihydrofolate + NADPH + H(+)</text>
        <dbReference type="Rhea" id="RHEA:15009"/>
        <dbReference type="ChEBI" id="CHEBI:15378"/>
        <dbReference type="ChEBI" id="CHEBI:57451"/>
        <dbReference type="ChEBI" id="CHEBI:57453"/>
        <dbReference type="ChEBI" id="CHEBI:57783"/>
        <dbReference type="ChEBI" id="CHEBI:58349"/>
        <dbReference type="EC" id="1.5.1.3"/>
    </reaction>
</comment>
<dbReference type="InterPro" id="IPR001796">
    <property type="entry name" value="DHFR_dom"/>
</dbReference>
<sequence length="168" mass="18580">MRISLVVAAARNGVIGRNGTLPWSLPGDLKRFRELTMGKPVLMGRRTWESLPRKPLPGRDNLVVSRSVPAGERDGARWFGGLDAALDWCRDRGVLEVCVIGGAELFRETLPLADIVHLTRVEQDVEGDTVMPPLGPEWVETERGPLLTENGLDYRYLDLVRRPVSAGA</sequence>
<feature type="domain" description="DHFR" evidence="10">
    <location>
        <begin position="2"/>
        <end position="161"/>
    </location>
</feature>
<dbReference type="InterPro" id="IPR024072">
    <property type="entry name" value="DHFR-like_dom_sf"/>
</dbReference>
<dbReference type="InterPro" id="IPR017925">
    <property type="entry name" value="DHFR_CS"/>
</dbReference>
<dbReference type="AlphaFoldDB" id="A0A060DFR7"/>
<dbReference type="GO" id="GO:0046654">
    <property type="term" value="P:tetrahydrofolate biosynthetic process"/>
    <property type="evidence" value="ECO:0007669"/>
    <property type="project" value="UniProtKB-UniPathway"/>
</dbReference>
<dbReference type="PIRSF" id="PIRSF000194">
    <property type="entry name" value="DHFR"/>
    <property type="match status" value="1"/>
</dbReference>
<evidence type="ECO:0000313" key="11">
    <source>
        <dbReference type="EMBL" id="AIB13011.1"/>
    </source>
</evidence>
<dbReference type="InterPro" id="IPR012259">
    <property type="entry name" value="DHFR"/>
</dbReference>
<evidence type="ECO:0000313" key="12">
    <source>
        <dbReference type="Proteomes" id="UP000027186"/>
    </source>
</evidence>
<evidence type="ECO:0000256" key="9">
    <source>
        <dbReference type="RuleBase" id="RU004474"/>
    </source>
</evidence>
<evidence type="ECO:0000256" key="4">
    <source>
        <dbReference type="ARBA" id="ARBA00022563"/>
    </source>
</evidence>
<evidence type="ECO:0000256" key="2">
    <source>
        <dbReference type="ARBA" id="ARBA00009539"/>
    </source>
</evidence>
<gene>
    <name evidence="11" type="ORF">ABAZ39_13680</name>
</gene>
<dbReference type="KEGG" id="abq:ABAZ39_13680"/>
<keyword evidence="5 8" id="KW-0521">NADP</keyword>
<dbReference type="GO" id="GO:0050661">
    <property type="term" value="F:NADP binding"/>
    <property type="evidence" value="ECO:0007669"/>
    <property type="project" value="InterPro"/>
</dbReference>
<dbReference type="CDD" id="cd00209">
    <property type="entry name" value="DHFR"/>
    <property type="match status" value="1"/>
</dbReference>
<dbReference type="GO" id="GO:0004146">
    <property type="term" value="F:dihydrofolate reductase activity"/>
    <property type="evidence" value="ECO:0007669"/>
    <property type="project" value="UniProtKB-EC"/>
</dbReference>
<dbReference type="GO" id="GO:0046655">
    <property type="term" value="P:folic acid metabolic process"/>
    <property type="evidence" value="ECO:0007669"/>
    <property type="project" value="TreeGrafter"/>
</dbReference>
<dbReference type="PROSITE" id="PS00075">
    <property type="entry name" value="DHFR_1"/>
    <property type="match status" value="1"/>
</dbReference>
<dbReference type="GO" id="GO:0005829">
    <property type="term" value="C:cytosol"/>
    <property type="evidence" value="ECO:0007669"/>
    <property type="project" value="TreeGrafter"/>
</dbReference>
<evidence type="ECO:0000259" key="10">
    <source>
        <dbReference type="PROSITE" id="PS51330"/>
    </source>
</evidence>
<evidence type="ECO:0000256" key="7">
    <source>
        <dbReference type="ARBA" id="ARBA00025067"/>
    </source>
</evidence>
<comment type="function">
    <text evidence="7 8">Key enzyme in folate metabolism. Catalyzes an essential reaction for de novo glycine and purine synthesis, and for DNA precursor synthesis.</text>
</comment>
<evidence type="ECO:0000256" key="5">
    <source>
        <dbReference type="ARBA" id="ARBA00022857"/>
    </source>
</evidence>
<accession>A0A060DFR7</accession>
<evidence type="ECO:0000256" key="6">
    <source>
        <dbReference type="ARBA" id="ARBA00023002"/>
    </source>
</evidence>
<comment type="similarity">
    <text evidence="2 8 9">Belongs to the dihydrofolate reductase family.</text>
</comment>
<evidence type="ECO:0000256" key="8">
    <source>
        <dbReference type="PIRNR" id="PIRNR000194"/>
    </source>
</evidence>
<evidence type="ECO:0000256" key="3">
    <source>
        <dbReference type="ARBA" id="ARBA00012856"/>
    </source>
</evidence>
<keyword evidence="6 8" id="KW-0560">Oxidoreductase</keyword>
<dbReference type="Gene3D" id="3.40.430.10">
    <property type="entry name" value="Dihydrofolate Reductase, subunit A"/>
    <property type="match status" value="1"/>
</dbReference>
<proteinExistence type="inferred from homology"/>
<dbReference type="UniPathway" id="UPA00077">
    <property type="reaction ID" value="UER00158"/>
</dbReference>
<dbReference type="RefSeq" id="WP_038530064.1">
    <property type="nucleotide sequence ID" value="NZ_CP007793.1"/>
</dbReference>
<keyword evidence="4 8" id="KW-0554">One-carbon metabolism</keyword>
<dbReference type="EMBL" id="CP007793">
    <property type="protein sequence ID" value="AIB13011.1"/>
    <property type="molecule type" value="Genomic_DNA"/>
</dbReference>
<organism evidence="11 12">
    <name type="scientific">Azospirillum argentinense</name>
    <dbReference type="NCBI Taxonomy" id="2970906"/>
    <lineage>
        <taxon>Bacteria</taxon>
        <taxon>Pseudomonadati</taxon>
        <taxon>Pseudomonadota</taxon>
        <taxon>Alphaproteobacteria</taxon>
        <taxon>Rhodospirillales</taxon>
        <taxon>Azospirillaceae</taxon>
        <taxon>Azospirillum</taxon>
    </lineage>
</organism>